<dbReference type="InterPro" id="IPR016064">
    <property type="entry name" value="NAD/diacylglycerol_kinase_sf"/>
</dbReference>
<dbReference type="RefSeq" id="WP_176525046.1">
    <property type="nucleotide sequence ID" value="NZ_OCNJ01000002.1"/>
</dbReference>
<evidence type="ECO:0000313" key="2">
    <source>
        <dbReference type="EMBL" id="SOD92033.1"/>
    </source>
</evidence>
<dbReference type="Gene3D" id="3.40.50.10330">
    <property type="entry name" value="Probable inorganic polyphosphate/atp-NAD kinase, domain 1"/>
    <property type="match status" value="1"/>
</dbReference>
<dbReference type="Pfam" id="PF19279">
    <property type="entry name" value="YegS_C"/>
    <property type="match status" value="1"/>
</dbReference>
<keyword evidence="3" id="KW-1185">Reference proteome</keyword>
<organism evidence="2 3">
    <name type="scientific">Caenispirillum bisanense</name>
    <dbReference type="NCBI Taxonomy" id="414052"/>
    <lineage>
        <taxon>Bacteria</taxon>
        <taxon>Pseudomonadati</taxon>
        <taxon>Pseudomonadota</taxon>
        <taxon>Alphaproteobacteria</taxon>
        <taxon>Rhodospirillales</taxon>
        <taxon>Novispirillaceae</taxon>
        <taxon>Caenispirillum</taxon>
    </lineage>
</organism>
<dbReference type="InterPro" id="IPR017438">
    <property type="entry name" value="ATP-NAD_kinase_N"/>
</dbReference>
<dbReference type="Proteomes" id="UP000219621">
    <property type="component" value="Unassembled WGS sequence"/>
</dbReference>
<dbReference type="AlphaFoldDB" id="A0A286G905"/>
<dbReference type="GO" id="GO:0016301">
    <property type="term" value="F:kinase activity"/>
    <property type="evidence" value="ECO:0007669"/>
    <property type="project" value="UniProtKB-KW"/>
</dbReference>
<gene>
    <name evidence="2" type="ORF">SAMN05421508_102232</name>
</gene>
<evidence type="ECO:0000259" key="1">
    <source>
        <dbReference type="PROSITE" id="PS50146"/>
    </source>
</evidence>
<dbReference type="PROSITE" id="PS50146">
    <property type="entry name" value="DAGK"/>
    <property type="match status" value="1"/>
</dbReference>
<reference evidence="3" key="1">
    <citation type="submission" date="2017-09" db="EMBL/GenBank/DDBJ databases">
        <authorList>
            <person name="Varghese N."/>
            <person name="Submissions S."/>
        </authorList>
    </citation>
    <scope>NUCLEOTIDE SEQUENCE [LARGE SCALE GENOMIC DNA]</scope>
    <source>
        <strain evidence="3">USBA 140</strain>
    </source>
</reference>
<dbReference type="EMBL" id="OCNJ01000002">
    <property type="protein sequence ID" value="SOD92033.1"/>
    <property type="molecule type" value="Genomic_DNA"/>
</dbReference>
<dbReference type="InterPro" id="IPR045540">
    <property type="entry name" value="YegS/DAGK_C"/>
</dbReference>
<accession>A0A286G905</accession>
<keyword evidence="2" id="KW-0418">Kinase</keyword>
<name>A0A286G905_9PROT</name>
<dbReference type="Gene3D" id="2.60.200.40">
    <property type="match status" value="1"/>
</dbReference>
<feature type="domain" description="DAGKc" evidence="1">
    <location>
        <begin position="1"/>
        <end position="129"/>
    </location>
</feature>
<sequence>MPTLVVNRKSGTARRFERGELAARLAATARAAGLTDVEVAVVHPRDIDRVLAEAARGGGEVWVGGGDGTLRAAARHVRAAGGTMAVLPLGTMNLLARDLGVPLDLDAAVRALADAPVAPIDIGLVNDDLFLNKSALGLYPEMIIDRERRRRLFGYGKWPAMMRAMWRALRRHRRMDVVLTVDGIERQISTPALIVATSEYEFRTGRLFRRPSLRDGLLSVYVSHEKGWAGSVGQMAKMFLGTLHTDPELEIIRVPAVDIHFERSRAVANDGELDFIRGPLLYRVDRHGLNVRQPDPIPAAADAWVPGRHREFGAEPPPAPPLPL</sequence>
<dbReference type="Pfam" id="PF00781">
    <property type="entry name" value="DAGK_cat"/>
    <property type="match status" value="1"/>
</dbReference>
<protein>
    <submittedName>
        <fullName evidence="2">Diacylglycerol kinase family enzyme</fullName>
    </submittedName>
</protein>
<keyword evidence="2" id="KW-0808">Transferase</keyword>
<proteinExistence type="predicted"/>
<evidence type="ECO:0000313" key="3">
    <source>
        <dbReference type="Proteomes" id="UP000219621"/>
    </source>
</evidence>
<dbReference type="InterPro" id="IPR001206">
    <property type="entry name" value="Diacylglycerol_kinase_cat_dom"/>
</dbReference>
<dbReference type="SUPFAM" id="SSF111331">
    <property type="entry name" value="NAD kinase/diacylglycerol kinase-like"/>
    <property type="match status" value="1"/>
</dbReference>